<feature type="non-terminal residue" evidence="7">
    <location>
        <position position="81"/>
    </location>
</feature>
<dbReference type="GO" id="GO:0005524">
    <property type="term" value="F:ATP binding"/>
    <property type="evidence" value="ECO:0007669"/>
    <property type="project" value="UniProtKB-KW"/>
</dbReference>
<dbReference type="SUPFAM" id="SSF56112">
    <property type="entry name" value="Protein kinase-like (PK-like)"/>
    <property type="match status" value="1"/>
</dbReference>
<accession>A0A8S2ZJJ4</accession>
<evidence type="ECO:0000313" key="8">
    <source>
        <dbReference type="Proteomes" id="UP000681722"/>
    </source>
</evidence>
<dbReference type="GO" id="GO:0004674">
    <property type="term" value="F:protein serine/threonine kinase activity"/>
    <property type="evidence" value="ECO:0007669"/>
    <property type="project" value="UniProtKB-KW"/>
</dbReference>
<protein>
    <recommendedName>
        <fullName evidence="6">Protein kinase domain-containing protein</fullName>
    </recommendedName>
</protein>
<organism evidence="7 8">
    <name type="scientific">Didymodactylos carnosus</name>
    <dbReference type="NCBI Taxonomy" id="1234261"/>
    <lineage>
        <taxon>Eukaryota</taxon>
        <taxon>Metazoa</taxon>
        <taxon>Spiralia</taxon>
        <taxon>Gnathifera</taxon>
        <taxon>Rotifera</taxon>
        <taxon>Eurotatoria</taxon>
        <taxon>Bdelloidea</taxon>
        <taxon>Philodinida</taxon>
        <taxon>Philodinidae</taxon>
        <taxon>Didymodactylos</taxon>
    </lineage>
</organism>
<evidence type="ECO:0000256" key="5">
    <source>
        <dbReference type="ARBA" id="ARBA00022840"/>
    </source>
</evidence>
<evidence type="ECO:0000256" key="1">
    <source>
        <dbReference type="ARBA" id="ARBA00022527"/>
    </source>
</evidence>
<keyword evidence="4" id="KW-0418">Kinase</keyword>
<evidence type="ECO:0000256" key="4">
    <source>
        <dbReference type="ARBA" id="ARBA00022777"/>
    </source>
</evidence>
<comment type="caution">
    <text evidence="7">The sequence shown here is derived from an EMBL/GenBank/DDBJ whole genome shotgun (WGS) entry which is preliminary data.</text>
</comment>
<keyword evidence="3" id="KW-0547">Nucleotide-binding</keyword>
<dbReference type="EMBL" id="CAJOBC010141514">
    <property type="protein sequence ID" value="CAF4647520.1"/>
    <property type="molecule type" value="Genomic_DNA"/>
</dbReference>
<dbReference type="PROSITE" id="PS50011">
    <property type="entry name" value="PROTEIN_KINASE_DOM"/>
    <property type="match status" value="1"/>
</dbReference>
<dbReference type="OrthoDB" id="10070999at2759"/>
<keyword evidence="1" id="KW-0723">Serine/threonine-protein kinase</keyword>
<gene>
    <name evidence="7" type="ORF">SRO942_LOCUS50313</name>
</gene>
<dbReference type="InterPro" id="IPR000719">
    <property type="entry name" value="Prot_kinase_dom"/>
</dbReference>
<name>A0A8S2ZJJ4_9BILA</name>
<dbReference type="InterPro" id="IPR011009">
    <property type="entry name" value="Kinase-like_dom_sf"/>
</dbReference>
<evidence type="ECO:0000256" key="2">
    <source>
        <dbReference type="ARBA" id="ARBA00022679"/>
    </source>
</evidence>
<dbReference type="AlphaFoldDB" id="A0A8S2ZJJ4"/>
<dbReference type="Proteomes" id="UP000681722">
    <property type="component" value="Unassembled WGS sequence"/>
</dbReference>
<evidence type="ECO:0000256" key="3">
    <source>
        <dbReference type="ARBA" id="ARBA00022741"/>
    </source>
</evidence>
<dbReference type="Gene3D" id="1.10.510.10">
    <property type="entry name" value="Transferase(Phosphotransferase) domain 1"/>
    <property type="match status" value="1"/>
</dbReference>
<reference evidence="7" key="1">
    <citation type="submission" date="2021-02" db="EMBL/GenBank/DDBJ databases">
        <authorList>
            <person name="Nowell W R."/>
        </authorList>
    </citation>
    <scope>NUCLEOTIDE SEQUENCE</scope>
</reference>
<evidence type="ECO:0000313" key="7">
    <source>
        <dbReference type="EMBL" id="CAF4647520.1"/>
    </source>
</evidence>
<sequence>IYFSEIAMRSSHSFETDVWSLGILIYTLLVGQPPFDTENVLSTLSRVAKVEYELPTSLSVEAKDLINNILQKQPEKRLTLN</sequence>
<dbReference type="Pfam" id="PF00069">
    <property type="entry name" value="Pkinase"/>
    <property type="match status" value="1"/>
</dbReference>
<keyword evidence="5" id="KW-0067">ATP-binding</keyword>
<feature type="non-terminal residue" evidence="7">
    <location>
        <position position="1"/>
    </location>
</feature>
<evidence type="ECO:0000259" key="6">
    <source>
        <dbReference type="PROSITE" id="PS50011"/>
    </source>
</evidence>
<feature type="domain" description="Protein kinase" evidence="6">
    <location>
        <begin position="1"/>
        <end position="81"/>
    </location>
</feature>
<proteinExistence type="predicted"/>
<keyword evidence="2" id="KW-0808">Transferase</keyword>
<dbReference type="GO" id="GO:0005634">
    <property type="term" value="C:nucleus"/>
    <property type="evidence" value="ECO:0007669"/>
    <property type="project" value="TreeGrafter"/>
</dbReference>
<dbReference type="PANTHER" id="PTHR24345">
    <property type="entry name" value="SERINE/THREONINE-PROTEIN KINASE PLK"/>
    <property type="match status" value="1"/>
</dbReference>
<dbReference type="PANTHER" id="PTHR24345:SF91">
    <property type="entry name" value="SERINE_THREONINE-PROTEIN KINASE PLK4"/>
    <property type="match status" value="1"/>
</dbReference>